<dbReference type="PANTHER" id="PTHR24345">
    <property type="entry name" value="SERINE/THREONINE-PROTEIN KINASE PLK"/>
    <property type="match status" value="1"/>
</dbReference>
<dbReference type="AlphaFoldDB" id="A0A5C2SLR4"/>
<organism evidence="7 8">
    <name type="scientific">Lentinus tigrinus ALCF2SS1-6</name>
    <dbReference type="NCBI Taxonomy" id="1328759"/>
    <lineage>
        <taxon>Eukaryota</taxon>
        <taxon>Fungi</taxon>
        <taxon>Dikarya</taxon>
        <taxon>Basidiomycota</taxon>
        <taxon>Agaricomycotina</taxon>
        <taxon>Agaricomycetes</taxon>
        <taxon>Polyporales</taxon>
        <taxon>Polyporaceae</taxon>
        <taxon>Lentinus</taxon>
    </lineage>
</organism>
<evidence type="ECO:0000256" key="5">
    <source>
        <dbReference type="SAM" id="MobiDB-lite"/>
    </source>
</evidence>
<dbReference type="InterPro" id="IPR008271">
    <property type="entry name" value="Ser/Thr_kinase_AS"/>
</dbReference>
<dbReference type="GO" id="GO:0005634">
    <property type="term" value="C:nucleus"/>
    <property type="evidence" value="ECO:0007669"/>
    <property type="project" value="TreeGrafter"/>
</dbReference>
<dbReference type="GO" id="GO:0005524">
    <property type="term" value="F:ATP binding"/>
    <property type="evidence" value="ECO:0007669"/>
    <property type="project" value="UniProtKB-UniRule"/>
</dbReference>
<dbReference type="EMBL" id="ML122253">
    <property type="protein sequence ID" value="RPD64765.1"/>
    <property type="molecule type" value="Genomic_DNA"/>
</dbReference>
<dbReference type="InterPro" id="IPR011009">
    <property type="entry name" value="Kinase-like_dom_sf"/>
</dbReference>
<accession>A0A5C2SLR4</accession>
<dbReference type="OrthoDB" id="2737726at2759"/>
<reference evidence="7" key="1">
    <citation type="journal article" date="2018" name="Genome Biol. Evol.">
        <title>Genomics and development of Lentinus tigrinus, a white-rot wood-decaying mushroom with dimorphic fruiting bodies.</title>
        <authorList>
            <person name="Wu B."/>
            <person name="Xu Z."/>
            <person name="Knudson A."/>
            <person name="Carlson A."/>
            <person name="Chen N."/>
            <person name="Kovaka S."/>
            <person name="LaButti K."/>
            <person name="Lipzen A."/>
            <person name="Pennachio C."/>
            <person name="Riley R."/>
            <person name="Schakwitz W."/>
            <person name="Umezawa K."/>
            <person name="Ohm R.A."/>
            <person name="Grigoriev I.V."/>
            <person name="Nagy L.G."/>
            <person name="Gibbons J."/>
            <person name="Hibbett D."/>
        </authorList>
    </citation>
    <scope>NUCLEOTIDE SEQUENCE [LARGE SCALE GENOMIC DNA]</scope>
    <source>
        <strain evidence="7">ALCF2SS1-6</strain>
    </source>
</reference>
<dbReference type="SUPFAM" id="SSF56112">
    <property type="entry name" value="Protein kinase-like (PK-like)"/>
    <property type="match status" value="1"/>
</dbReference>
<dbReference type="InterPro" id="IPR000719">
    <property type="entry name" value="Prot_kinase_dom"/>
</dbReference>
<evidence type="ECO:0000256" key="1">
    <source>
        <dbReference type="ARBA" id="ARBA00022741"/>
    </source>
</evidence>
<dbReference type="PROSITE" id="PS50011">
    <property type="entry name" value="PROTEIN_KINASE_DOM"/>
    <property type="match status" value="1"/>
</dbReference>
<dbReference type="SMART" id="SM00220">
    <property type="entry name" value="S_TKc"/>
    <property type="match status" value="1"/>
</dbReference>
<feature type="domain" description="Protein kinase" evidence="6">
    <location>
        <begin position="20"/>
        <end position="289"/>
    </location>
</feature>
<dbReference type="PROSITE" id="PS00107">
    <property type="entry name" value="PROTEIN_KINASE_ATP"/>
    <property type="match status" value="1"/>
</dbReference>
<keyword evidence="7" id="KW-0808">Transferase</keyword>
<dbReference type="PROSITE" id="PS00108">
    <property type="entry name" value="PROTEIN_KINASE_ST"/>
    <property type="match status" value="1"/>
</dbReference>
<protein>
    <submittedName>
        <fullName evidence="7">Kinase-like protein</fullName>
    </submittedName>
</protein>
<evidence type="ECO:0000256" key="3">
    <source>
        <dbReference type="PROSITE-ProRule" id="PRU10141"/>
    </source>
</evidence>
<dbReference type="Gene3D" id="1.10.510.10">
    <property type="entry name" value="Transferase(Phosphotransferase) domain 1"/>
    <property type="match status" value="1"/>
</dbReference>
<evidence type="ECO:0000256" key="2">
    <source>
        <dbReference type="ARBA" id="ARBA00022840"/>
    </source>
</evidence>
<dbReference type="GO" id="GO:0004674">
    <property type="term" value="F:protein serine/threonine kinase activity"/>
    <property type="evidence" value="ECO:0007669"/>
    <property type="project" value="UniProtKB-KW"/>
</dbReference>
<evidence type="ECO:0000259" key="6">
    <source>
        <dbReference type="PROSITE" id="PS50011"/>
    </source>
</evidence>
<dbReference type="STRING" id="1328759.A0A5C2SLR4"/>
<keyword evidence="7" id="KW-0418">Kinase</keyword>
<sequence length="378" mass="42193">MSSAAASLPDFTGCTIGEYYELDEVLGSGSFGVVYKAIDNRQSPDSPTRDCAMKIIQKAGRTPKELGVIRREIALHSIVSGHSNILTIHDSFDDDEYFYIILDYCPGGDLFYHINEDVYMENDELLRGAFVSLLEAVQYCHEHNVAHRDLKPENVLVSEDCSKVFLADFGISTTKRMIDEHGSGTAIYMAPECHGTLYGYQPYGTRTADIWALGVILVNMITGRNPWENASMKDEDFAQFVDNPNYFYDTFPLSKGACDILLDIFTLNPLQRISLHSLREAVMNLETFFRSQEEIDSLTENEKSGKSTLDVPDVPPGLSAPNTHWSDDDDDDDESPLVTPEGTTSGKPLTTKKVDWEIGAMAQRLMAGHHLEEQFGFA</sequence>
<keyword evidence="8" id="KW-1185">Reference proteome</keyword>
<feature type="binding site" evidence="3">
    <location>
        <position position="54"/>
    </location>
    <ligand>
        <name>ATP</name>
        <dbReference type="ChEBI" id="CHEBI:30616"/>
    </ligand>
</feature>
<comment type="similarity">
    <text evidence="4">Belongs to the protein kinase superfamily.</text>
</comment>
<dbReference type="InterPro" id="IPR017441">
    <property type="entry name" value="Protein_kinase_ATP_BS"/>
</dbReference>
<dbReference type="Proteomes" id="UP000313359">
    <property type="component" value="Unassembled WGS sequence"/>
</dbReference>
<keyword evidence="4" id="KW-0723">Serine/threonine-protein kinase</keyword>
<evidence type="ECO:0000313" key="8">
    <source>
        <dbReference type="Proteomes" id="UP000313359"/>
    </source>
</evidence>
<name>A0A5C2SLR4_9APHY</name>
<keyword evidence="2 3" id="KW-0067">ATP-binding</keyword>
<evidence type="ECO:0000313" key="7">
    <source>
        <dbReference type="EMBL" id="RPD64765.1"/>
    </source>
</evidence>
<keyword evidence="1 3" id="KW-0547">Nucleotide-binding</keyword>
<feature type="region of interest" description="Disordered" evidence="5">
    <location>
        <begin position="299"/>
        <end position="353"/>
    </location>
</feature>
<gene>
    <name evidence="7" type="ORF">L227DRAFT_541027</name>
</gene>
<proteinExistence type="inferred from homology"/>
<evidence type="ECO:0000256" key="4">
    <source>
        <dbReference type="RuleBase" id="RU000304"/>
    </source>
</evidence>
<dbReference type="Pfam" id="PF00069">
    <property type="entry name" value="Pkinase"/>
    <property type="match status" value="1"/>
</dbReference>